<name>A0A852U0I5_9ACTN</name>
<evidence type="ECO:0000313" key="4">
    <source>
        <dbReference type="Proteomes" id="UP000589036"/>
    </source>
</evidence>
<dbReference type="AlphaFoldDB" id="A0A852U0I5"/>
<feature type="domain" description="DNA primase/polymerase bifunctional N-terminal" evidence="2">
    <location>
        <begin position="10"/>
        <end position="191"/>
    </location>
</feature>
<dbReference type="GO" id="GO:0016787">
    <property type="term" value="F:hydrolase activity"/>
    <property type="evidence" value="ECO:0007669"/>
    <property type="project" value="UniProtKB-KW"/>
</dbReference>
<dbReference type="Pfam" id="PF09250">
    <property type="entry name" value="Prim-Pol"/>
    <property type="match status" value="1"/>
</dbReference>
<keyword evidence="1" id="KW-0378">Hydrolase</keyword>
<dbReference type="InterPro" id="IPR015330">
    <property type="entry name" value="DNA_primase/pol_bifunc_N"/>
</dbReference>
<sequence>MSVRSVLPYVLAAAKRGWYVFPLVCGGKQPVRRFCDWERHATTDPDLIVRFWSGGAFNYGIACGPSGLVVIDLDTPKPGETAPPEWSREGITDGADVFAALAETHAGGELPLDTFTVRTRRGGLHLYYAAPAGVQYRNTAGRTPKGLGWLIDTRAHGGYVVGPGSHVAGADASGPYTVENAAPPAPLPAWLGALLPKEGEHTTSGQVHQMLATYRDAAGYAAAALRGEVERVLSARTGHRNHTLNAAAFALGTLIGGGVLPKHLAEDALLAAGQQIGLPPAECEATVHSGIQAGLRKPRGGAA</sequence>
<dbReference type="SUPFAM" id="SSF56747">
    <property type="entry name" value="Prim-pol domain"/>
    <property type="match status" value="1"/>
</dbReference>
<dbReference type="PANTHER" id="PTHR35372:SF2">
    <property type="entry name" value="SF3 HELICASE DOMAIN-CONTAINING PROTEIN"/>
    <property type="match status" value="1"/>
</dbReference>
<organism evidence="3 4">
    <name type="scientific">Spinactinospora alkalitolerans</name>
    <dbReference type="NCBI Taxonomy" id="687207"/>
    <lineage>
        <taxon>Bacteria</taxon>
        <taxon>Bacillati</taxon>
        <taxon>Actinomycetota</taxon>
        <taxon>Actinomycetes</taxon>
        <taxon>Streptosporangiales</taxon>
        <taxon>Nocardiopsidaceae</taxon>
        <taxon>Spinactinospora</taxon>
    </lineage>
</organism>
<proteinExistence type="predicted"/>
<dbReference type="Proteomes" id="UP000589036">
    <property type="component" value="Unassembled WGS sequence"/>
</dbReference>
<keyword evidence="4" id="KW-1185">Reference proteome</keyword>
<dbReference type="InterPro" id="IPR051620">
    <property type="entry name" value="ORF904-like_C"/>
</dbReference>
<accession>A0A852U0I5</accession>
<dbReference type="RefSeq" id="WP_179645241.1">
    <property type="nucleotide sequence ID" value="NZ_BAAAYY010000037.1"/>
</dbReference>
<protein>
    <recommendedName>
        <fullName evidence="2">DNA primase/polymerase bifunctional N-terminal domain-containing protein</fullName>
    </recommendedName>
</protein>
<comment type="caution">
    <text evidence="3">The sequence shown here is derived from an EMBL/GenBank/DDBJ whole genome shotgun (WGS) entry which is preliminary data.</text>
</comment>
<evidence type="ECO:0000256" key="1">
    <source>
        <dbReference type="ARBA" id="ARBA00022801"/>
    </source>
</evidence>
<gene>
    <name evidence="3" type="ORF">HDA32_004731</name>
</gene>
<dbReference type="EMBL" id="JACCCC010000001">
    <property type="protein sequence ID" value="NYE49611.1"/>
    <property type="molecule type" value="Genomic_DNA"/>
</dbReference>
<dbReference type="SMART" id="SM00943">
    <property type="entry name" value="Prim-Pol"/>
    <property type="match status" value="1"/>
</dbReference>
<reference evidence="3 4" key="1">
    <citation type="submission" date="2020-07" db="EMBL/GenBank/DDBJ databases">
        <title>Sequencing the genomes of 1000 actinobacteria strains.</title>
        <authorList>
            <person name="Klenk H.-P."/>
        </authorList>
    </citation>
    <scope>NUCLEOTIDE SEQUENCE [LARGE SCALE GENOMIC DNA]</scope>
    <source>
        <strain evidence="3 4">CXB654</strain>
    </source>
</reference>
<dbReference type="CDD" id="cd04859">
    <property type="entry name" value="Prim_Pol"/>
    <property type="match status" value="1"/>
</dbReference>
<evidence type="ECO:0000313" key="3">
    <source>
        <dbReference type="EMBL" id="NYE49611.1"/>
    </source>
</evidence>
<dbReference type="PANTHER" id="PTHR35372">
    <property type="entry name" value="ATP BINDING PROTEIN-RELATED"/>
    <property type="match status" value="1"/>
</dbReference>
<evidence type="ECO:0000259" key="2">
    <source>
        <dbReference type="SMART" id="SM00943"/>
    </source>
</evidence>